<comment type="caution">
    <text evidence="2">The sequence shown here is derived from an EMBL/GenBank/DDBJ whole genome shotgun (WGS) entry which is preliminary data.</text>
</comment>
<organism evidence="2 3">
    <name type="scientific">Adineta steineri</name>
    <dbReference type="NCBI Taxonomy" id="433720"/>
    <lineage>
        <taxon>Eukaryota</taxon>
        <taxon>Metazoa</taxon>
        <taxon>Spiralia</taxon>
        <taxon>Gnathifera</taxon>
        <taxon>Rotifera</taxon>
        <taxon>Eurotatoria</taxon>
        <taxon>Bdelloidea</taxon>
        <taxon>Adinetida</taxon>
        <taxon>Adinetidae</taxon>
        <taxon>Adineta</taxon>
    </lineage>
</organism>
<name>A0A820N373_9BILA</name>
<evidence type="ECO:0000313" key="3">
    <source>
        <dbReference type="Proteomes" id="UP000663868"/>
    </source>
</evidence>
<accession>A0A820N373</accession>
<proteinExistence type="predicted"/>
<protein>
    <submittedName>
        <fullName evidence="2">Uncharacterized protein</fullName>
    </submittedName>
</protein>
<evidence type="ECO:0000313" key="2">
    <source>
        <dbReference type="EMBL" id="CAF4382805.1"/>
    </source>
</evidence>
<dbReference type="Proteomes" id="UP000663868">
    <property type="component" value="Unassembled WGS sequence"/>
</dbReference>
<feature type="non-terminal residue" evidence="2">
    <location>
        <position position="1"/>
    </location>
</feature>
<keyword evidence="1" id="KW-0175">Coiled coil</keyword>
<evidence type="ECO:0000256" key="1">
    <source>
        <dbReference type="SAM" id="Coils"/>
    </source>
</evidence>
<sequence length="98" mass="11656">RQQILGEKRLYAEKLKDELAEYIRKRRAHFNDLQSKQKRLNNLRSVIDQTQSMLKLIANDISHWQDQLQQGKLNKKTVITDALLISLYLLFLHLDLLN</sequence>
<dbReference type="EMBL" id="CAJOBB010022216">
    <property type="protein sequence ID" value="CAF4382805.1"/>
    <property type="molecule type" value="Genomic_DNA"/>
</dbReference>
<reference evidence="2" key="1">
    <citation type="submission" date="2021-02" db="EMBL/GenBank/DDBJ databases">
        <authorList>
            <person name="Nowell W R."/>
        </authorList>
    </citation>
    <scope>NUCLEOTIDE SEQUENCE</scope>
</reference>
<dbReference type="AlphaFoldDB" id="A0A820N373"/>
<gene>
    <name evidence="2" type="ORF">KXQ929_LOCUS50010</name>
</gene>
<feature type="coiled-coil region" evidence="1">
    <location>
        <begin position="12"/>
        <end position="53"/>
    </location>
</feature>